<protein>
    <submittedName>
        <fullName evidence="1">Uncharacterized protein</fullName>
    </submittedName>
</protein>
<reference evidence="1 2" key="1">
    <citation type="submission" date="2019-09" db="EMBL/GenBank/DDBJ databases">
        <title>Nocardioides panacisoli sp. nov., isolated from the soil of a ginseng field.</title>
        <authorList>
            <person name="Cho C."/>
        </authorList>
    </citation>
    <scope>NUCLEOTIDE SEQUENCE [LARGE SCALE GENOMIC DNA]</scope>
    <source>
        <strain evidence="1 2">BN130099</strain>
    </source>
</reference>
<dbReference type="RefSeq" id="WP_149727065.1">
    <property type="nucleotide sequence ID" value="NZ_VUJV01000001.1"/>
</dbReference>
<accession>A0A5B1LLG5</accession>
<sequence length="146" mass="15576">MDDEGLDPTTGTWRFGGSTCALGPALTRATFDAHPEAGLWSPYAVDEPFCSYRRAAVLCGEPLTVIVWFDGDALRRMTVGTSRAEIVGSGWGEYDLRAGVAFHQRFLERVLGAAVGPFPWGRLSVGVDPVNGTSEIVVDVEATVGA</sequence>
<gene>
    <name evidence="1" type="ORF">F0U44_04830</name>
</gene>
<keyword evidence="2" id="KW-1185">Reference proteome</keyword>
<dbReference type="Proteomes" id="UP000325003">
    <property type="component" value="Unassembled WGS sequence"/>
</dbReference>
<evidence type="ECO:0000313" key="1">
    <source>
        <dbReference type="EMBL" id="KAA1421605.1"/>
    </source>
</evidence>
<evidence type="ECO:0000313" key="2">
    <source>
        <dbReference type="Proteomes" id="UP000325003"/>
    </source>
</evidence>
<proteinExistence type="predicted"/>
<dbReference type="AlphaFoldDB" id="A0A5B1LLG5"/>
<comment type="caution">
    <text evidence="1">The sequence shown here is derived from an EMBL/GenBank/DDBJ whole genome shotgun (WGS) entry which is preliminary data.</text>
</comment>
<name>A0A5B1LLG5_9ACTN</name>
<organism evidence="1 2">
    <name type="scientific">Nocardioides humilatus</name>
    <dbReference type="NCBI Taxonomy" id="2607660"/>
    <lineage>
        <taxon>Bacteria</taxon>
        <taxon>Bacillati</taxon>
        <taxon>Actinomycetota</taxon>
        <taxon>Actinomycetes</taxon>
        <taxon>Propionibacteriales</taxon>
        <taxon>Nocardioidaceae</taxon>
        <taxon>Nocardioides</taxon>
    </lineage>
</organism>
<reference evidence="1 2" key="2">
    <citation type="submission" date="2019-09" db="EMBL/GenBank/DDBJ databases">
        <authorList>
            <person name="Jin C."/>
        </authorList>
    </citation>
    <scope>NUCLEOTIDE SEQUENCE [LARGE SCALE GENOMIC DNA]</scope>
    <source>
        <strain evidence="1 2">BN130099</strain>
    </source>
</reference>
<dbReference type="EMBL" id="VUJV01000001">
    <property type="protein sequence ID" value="KAA1421605.1"/>
    <property type="molecule type" value="Genomic_DNA"/>
</dbReference>